<sequence>MAEINIGGDPNDRSYRYKRPRCTTKIEGRGNGIKTVIPNMLDVANALKMTPSYPTKFFGIEL</sequence>
<dbReference type="GO" id="GO:0071074">
    <property type="term" value="F:eukaryotic initiation factor eIF2 binding"/>
    <property type="evidence" value="ECO:0007669"/>
    <property type="project" value="TreeGrafter"/>
</dbReference>
<protein>
    <recommendedName>
        <fullName evidence="1">Translation initiation factor IF2/IF5 domain-containing protein</fullName>
    </recommendedName>
</protein>
<name>A0A0J8B0H7_BETVV</name>
<dbReference type="GO" id="GO:0005829">
    <property type="term" value="C:cytosol"/>
    <property type="evidence" value="ECO:0007669"/>
    <property type="project" value="TreeGrafter"/>
</dbReference>
<dbReference type="Gramene" id="KMS93413">
    <property type="protein sequence ID" value="KMS93413"/>
    <property type="gene ID" value="BVRB_031730"/>
</dbReference>
<feature type="non-terminal residue" evidence="2">
    <location>
        <position position="62"/>
    </location>
</feature>
<evidence type="ECO:0000313" key="2">
    <source>
        <dbReference type="EMBL" id="KMS93413.1"/>
    </source>
</evidence>
<evidence type="ECO:0000313" key="3">
    <source>
        <dbReference type="Proteomes" id="UP000035740"/>
    </source>
</evidence>
<accession>A0A0J8B0H7</accession>
<dbReference type="PANTHER" id="PTHR23001">
    <property type="entry name" value="EUKARYOTIC TRANSLATION INITIATION FACTOR"/>
    <property type="match status" value="1"/>
</dbReference>
<dbReference type="EMBL" id="KQ103026">
    <property type="protein sequence ID" value="KMS93413.1"/>
    <property type="molecule type" value="Genomic_DNA"/>
</dbReference>
<dbReference type="GO" id="GO:0003743">
    <property type="term" value="F:translation initiation factor activity"/>
    <property type="evidence" value="ECO:0007669"/>
    <property type="project" value="InterPro"/>
</dbReference>
<dbReference type="PANTHER" id="PTHR23001:SF7">
    <property type="entry name" value="EUKARYOTIC TRANSLATION INITIATION FACTOR 5"/>
    <property type="match status" value="1"/>
</dbReference>
<feature type="domain" description="Translation initiation factor IF2/IF5" evidence="1">
    <location>
        <begin position="11"/>
        <end position="62"/>
    </location>
</feature>
<dbReference type="OrthoDB" id="10250831at2759"/>
<dbReference type="Pfam" id="PF01873">
    <property type="entry name" value="eIF-5_eIF-2B"/>
    <property type="match status" value="1"/>
</dbReference>
<gene>
    <name evidence="2" type="ORF">BVRB_031730</name>
</gene>
<dbReference type="Gene3D" id="3.30.30.170">
    <property type="match status" value="1"/>
</dbReference>
<dbReference type="GO" id="GO:0005092">
    <property type="term" value="F:GDP-dissociation inhibitor activity"/>
    <property type="evidence" value="ECO:0007669"/>
    <property type="project" value="TreeGrafter"/>
</dbReference>
<evidence type="ECO:0000259" key="1">
    <source>
        <dbReference type="Pfam" id="PF01873"/>
    </source>
</evidence>
<dbReference type="SUPFAM" id="SSF100966">
    <property type="entry name" value="Translation initiation factor 2 beta, aIF2beta, N-terminal domain"/>
    <property type="match status" value="1"/>
</dbReference>
<dbReference type="InterPro" id="IPR002735">
    <property type="entry name" value="Transl_init_fac_IF2/IF5_dom"/>
</dbReference>
<keyword evidence="3" id="KW-1185">Reference proteome</keyword>
<dbReference type="GO" id="GO:0001732">
    <property type="term" value="P:formation of cytoplasmic translation initiation complex"/>
    <property type="evidence" value="ECO:0007669"/>
    <property type="project" value="TreeGrafter"/>
</dbReference>
<reference evidence="2 3" key="1">
    <citation type="journal article" date="2014" name="Nature">
        <title>The genome of the recently domesticated crop plant sugar beet (Beta vulgaris).</title>
        <authorList>
            <person name="Dohm J.C."/>
            <person name="Minoche A.E."/>
            <person name="Holtgrawe D."/>
            <person name="Capella-Gutierrez S."/>
            <person name="Zakrzewski F."/>
            <person name="Tafer H."/>
            <person name="Rupp O."/>
            <person name="Sorensen T.R."/>
            <person name="Stracke R."/>
            <person name="Reinhardt R."/>
            <person name="Goesmann A."/>
            <person name="Kraft T."/>
            <person name="Schulz B."/>
            <person name="Stadler P.F."/>
            <person name="Schmidt T."/>
            <person name="Gabaldon T."/>
            <person name="Lehrach H."/>
            <person name="Weisshaar B."/>
            <person name="Himmelbauer H."/>
        </authorList>
    </citation>
    <scope>NUCLEOTIDE SEQUENCE [LARGE SCALE GENOMIC DNA]</scope>
    <source>
        <tissue evidence="2">Taproot</tissue>
    </source>
</reference>
<proteinExistence type="predicted"/>
<dbReference type="InterPro" id="IPR016189">
    <property type="entry name" value="Transl_init_fac_IF2/IF5_N"/>
</dbReference>
<organism evidence="2 3">
    <name type="scientific">Beta vulgaris subsp. vulgaris</name>
    <name type="common">Beet</name>
    <dbReference type="NCBI Taxonomy" id="3555"/>
    <lineage>
        <taxon>Eukaryota</taxon>
        <taxon>Viridiplantae</taxon>
        <taxon>Streptophyta</taxon>
        <taxon>Embryophyta</taxon>
        <taxon>Tracheophyta</taxon>
        <taxon>Spermatophyta</taxon>
        <taxon>Magnoliopsida</taxon>
        <taxon>eudicotyledons</taxon>
        <taxon>Gunneridae</taxon>
        <taxon>Pentapetalae</taxon>
        <taxon>Caryophyllales</taxon>
        <taxon>Chenopodiaceae</taxon>
        <taxon>Betoideae</taxon>
        <taxon>Beta</taxon>
    </lineage>
</organism>
<dbReference type="Proteomes" id="UP000035740">
    <property type="component" value="Unassembled WGS sequence"/>
</dbReference>
<dbReference type="AlphaFoldDB" id="A0A0J8B0H7"/>
<dbReference type="InterPro" id="IPR045196">
    <property type="entry name" value="IF2/IF5"/>
</dbReference>